<dbReference type="Proteomes" id="UP000076088">
    <property type="component" value="Chromosome"/>
</dbReference>
<dbReference type="RefSeq" id="WP_054726312.1">
    <property type="nucleotide sequence ID" value="NZ_CP009429.1"/>
</dbReference>
<name>A0AAC8Z0U3_SPHMC</name>
<dbReference type="AlphaFoldDB" id="A0AAC8Z0U3"/>
<dbReference type="InterPro" id="IPR025395">
    <property type="entry name" value="Phage_tail_terminator-like"/>
</dbReference>
<reference evidence="1 2" key="2">
    <citation type="journal article" date="2016" name="Genome Announc.">
        <title>Complete Genome Sequence of Sphingopyxis macrogoltabida Strain 203N (NBRC 111659), a Polyethylene Glycol Degrader.</title>
        <authorList>
            <person name="Ohtsubo Y."/>
            <person name="Nonoyama S."/>
            <person name="Nagata Y."/>
            <person name="Numata M."/>
            <person name="Tsuchikane K."/>
            <person name="Hosoyama A."/>
            <person name="Yamazoe A."/>
            <person name="Tsuda M."/>
            <person name="Fujita N."/>
            <person name="Kawai F."/>
        </authorList>
    </citation>
    <scope>NUCLEOTIDE SEQUENCE [LARGE SCALE GENOMIC DNA]</scope>
    <source>
        <strain evidence="1 2">203N</strain>
    </source>
</reference>
<keyword evidence="2" id="KW-1185">Reference proteome</keyword>
<evidence type="ECO:0000313" key="2">
    <source>
        <dbReference type="Proteomes" id="UP000076088"/>
    </source>
</evidence>
<dbReference type="KEGG" id="smaz:LH19_07145"/>
<accession>A0AAC8Z0U3</accession>
<gene>
    <name evidence="1" type="ORF">ATM17_12690</name>
</gene>
<proteinExistence type="predicted"/>
<dbReference type="Pfam" id="PF13554">
    <property type="entry name" value="Phage_tail_terminator_5"/>
    <property type="match status" value="1"/>
</dbReference>
<organism evidence="1 2">
    <name type="scientific">Sphingopyxis macrogoltabida</name>
    <name type="common">Sphingomonas macrogoltabidus</name>
    <dbReference type="NCBI Taxonomy" id="33050"/>
    <lineage>
        <taxon>Bacteria</taxon>
        <taxon>Pseudomonadati</taxon>
        <taxon>Pseudomonadota</taxon>
        <taxon>Alphaproteobacteria</taxon>
        <taxon>Sphingomonadales</taxon>
        <taxon>Sphingomonadaceae</taxon>
        <taxon>Sphingopyxis</taxon>
    </lineage>
</organism>
<protein>
    <submittedName>
        <fullName evidence="1">Uncharacterized protein</fullName>
    </submittedName>
</protein>
<sequence>MPSIQTTDWLALKSRIDTLVTDPVMPRFEPGDIFTPPTDDGNPAPYLLLSDVTNTPDRVGIDPRLHIRSGTLMITVQWPIARAIEHTQLKEIAGQIAAHFPADQCMSFGPSRLRVTQDSEVMQPFVDGAVRVCVVRVFWAST</sequence>
<dbReference type="Gene3D" id="3.30.2000.20">
    <property type="match status" value="1"/>
</dbReference>
<reference evidence="2" key="1">
    <citation type="submission" date="2015-11" db="EMBL/GenBank/DDBJ databases">
        <title>Complete genome sequence of a polyethylene-glycol degrader Sphingopyxis macrogoltabida 203N (NBRC 111659).</title>
        <authorList>
            <person name="Yoshiyuki O."/>
            <person name="Shouta N."/>
            <person name="Nagata Y."/>
            <person name="Numata M."/>
            <person name="Tsuchikane K."/>
            <person name="Hosoyama A."/>
            <person name="Yamazoe A."/>
            <person name="Tsuda M."/>
            <person name="Fujita N."/>
            <person name="Kawai F."/>
        </authorList>
    </citation>
    <scope>NUCLEOTIDE SEQUENCE [LARGE SCALE GENOMIC DNA]</scope>
    <source>
        <strain evidence="2">203N</strain>
    </source>
</reference>
<evidence type="ECO:0000313" key="1">
    <source>
        <dbReference type="EMBL" id="AMU89893.1"/>
    </source>
</evidence>
<dbReference type="EMBL" id="CP013344">
    <property type="protein sequence ID" value="AMU89893.1"/>
    <property type="molecule type" value="Genomic_DNA"/>
</dbReference>